<comment type="caution">
    <text evidence="1">The sequence shown here is derived from an EMBL/GenBank/DDBJ whole genome shotgun (WGS) entry which is preliminary data.</text>
</comment>
<dbReference type="AlphaFoldDB" id="A0A257SKB0"/>
<evidence type="ECO:0000313" key="2">
    <source>
        <dbReference type="Proteomes" id="UP000216779"/>
    </source>
</evidence>
<gene>
    <name evidence="1" type="ORF">B7Z70_14440</name>
</gene>
<dbReference type="Proteomes" id="UP000216779">
    <property type="component" value="Unassembled WGS sequence"/>
</dbReference>
<sequence length="73" mass="8353">MTKAERKRREQAKRRGAQPFLRQAITQEMVDEALDDLERCGLIERTRMPNGEVHLRLPLAPVPACDGVLILED</sequence>
<name>A0A257SKB0_9PROT</name>
<accession>A0A257SKB0</accession>
<proteinExistence type="predicted"/>
<evidence type="ECO:0000313" key="1">
    <source>
        <dbReference type="EMBL" id="OYV72696.1"/>
    </source>
</evidence>
<protein>
    <submittedName>
        <fullName evidence="1">Uncharacterized protein</fullName>
    </submittedName>
</protein>
<reference evidence="1 2" key="1">
    <citation type="submission" date="2017-03" db="EMBL/GenBank/DDBJ databases">
        <title>Lifting the veil on microbial sulfur biogeochemistry in mining wastewaters.</title>
        <authorList>
            <person name="Kantor R.S."/>
            <person name="Colenbrander Nelson T."/>
            <person name="Marshall S."/>
            <person name="Bennett D."/>
            <person name="Apte S."/>
            <person name="Camacho D."/>
            <person name="Thomas B.C."/>
            <person name="Warren L.A."/>
            <person name="Banfield J.F."/>
        </authorList>
    </citation>
    <scope>NUCLEOTIDE SEQUENCE [LARGE SCALE GENOMIC DNA]</scope>
    <source>
        <strain evidence="1">21-59-9</strain>
    </source>
</reference>
<organism evidence="1 2">
    <name type="scientific">Acidithiobacillus ferrivorans</name>
    <dbReference type="NCBI Taxonomy" id="160808"/>
    <lineage>
        <taxon>Bacteria</taxon>
        <taxon>Pseudomonadati</taxon>
        <taxon>Pseudomonadota</taxon>
        <taxon>Acidithiobacillia</taxon>
        <taxon>Acidithiobacillales</taxon>
        <taxon>Acidithiobacillaceae</taxon>
        <taxon>Acidithiobacillus</taxon>
    </lineage>
</organism>
<dbReference type="EMBL" id="NCBC01000815">
    <property type="protein sequence ID" value="OYV72696.1"/>
    <property type="molecule type" value="Genomic_DNA"/>
</dbReference>